<dbReference type="OrthoDB" id="9804645at2"/>
<keyword evidence="12 15" id="KW-1133">Transmembrane helix</keyword>
<keyword evidence="10 18" id="KW-0418">Kinase</keyword>
<dbReference type="SMART" id="SM00387">
    <property type="entry name" value="HATPase_c"/>
    <property type="match status" value="1"/>
</dbReference>
<dbReference type="GeneID" id="29394327"/>
<sequence>MNHATRRPRAWRPWPQTLSGRLALILVAGMLAAQMLTGTIWYDMRYGTAMEMPTRLAAAHLADAVLILDDAPATQRQALAHSLTRAQFVLSLPDVVDRADLAVPGLAPASSPTTHADQGVVDLFGTVLQQHAGPRPWKMLQLGLDDQHANAESSWWTLLRDEFPHGRFRVLVTLKDGSWLQADIEEGQAGMSTAPHSAAFDYFMRIYALRIFAVVLIAWMAVRLAMKPLQVMAEAAEKLGGNIRSAPLATDGPLEVSTAAQAFNAMQRRIIDNIAERTRFLAAVSHDLRSPITRMKLRTEMLPDERGKEKFRKDLDEMDALISATLNVVQDIDVQERPQLIDLDSLLESLRTDQAEVGGEVTLSGHAAPLQGYPRSLRRCLQNLVENAVRYGQRARVQLQDDADQVCIRVDDDGPGIPEALLERVQEPFYRLERSRNAGTGGFGLGLSIAATVVQAHRGVMKLVNRPGGGLRVEILIPR</sequence>
<evidence type="ECO:0000256" key="8">
    <source>
        <dbReference type="ARBA" id="ARBA00022692"/>
    </source>
</evidence>
<evidence type="ECO:0000256" key="1">
    <source>
        <dbReference type="ARBA" id="ARBA00000085"/>
    </source>
</evidence>
<evidence type="ECO:0000256" key="3">
    <source>
        <dbReference type="ARBA" id="ARBA00012438"/>
    </source>
</evidence>
<evidence type="ECO:0000256" key="13">
    <source>
        <dbReference type="ARBA" id="ARBA00023012"/>
    </source>
</evidence>
<dbReference type="AlphaFoldDB" id="D8IVP2"/>
<dbReference type="EC" id="2.7.13.3" evidence="3"/>
<evidence type="ECO:0000259" key="16">
    <source>
        <dbReference type="PROSITE" id="PS50109"/>
    </source>
</evidence>
<dbReference type="InterPro" id="IPR003661">
    <property type="entry name" value="HisK_dim/P_dom"/>
</dbReference>
<dbReference type="InterPro" id="IPR036097">
    <property type="entry name" value="HisK_dim/P_sf"/>
</dbReference>
<feature type="transmembrane region" description="Helical" evidence="15">
    <location>
        <begin position="202"/>
        <end position="222"/>
    </location>
</feature>
<comment type="catalytic activity">
    <reaction evidence="1">
        <text>ATP + protein L-histidine = ADP + protein N-phospho-L-histidine.</text>
        <dbReference type="EC" id="2.7.13.3"/>
    </reaction>
</comment>
<keyword evidence="19" id="KW-1185">Reference proteome</keyword>
<evidence type="ECO:0000256" key="2">
    <source>
        <dbReference type="ARBA" id="ARBA00004429"/>
    </source>
</evidence>
<evidence type="ECO:0000256" key="6">
    <source>
        <dbReference type="ARBA" id="ARBA00022553"/>
    </source>
</evidence>
<keyword evidence="6" id="KW-0597">Phosphoprotein</keyword>
<dbReference type="SMART" id="SM00388">
    <property type="entry name" value="HisKA"/>
    <property type="match status" value="1"/>
</dbReference>
<evidence type="ECO:0000256" key="11">
    <source>
        <dbReference type="ARBA" id="ARBA00022840"/>
    </source>
</evidence>
<dbReference type="InterPro" id="IPR003660">
    <property type="entry name" value="HAMP_dom"/>
</dbReference>
<evidence type="ECO:0000313" key="19">
    <source>
        <dbReference type="Proteomes" id="UP000000329"/>
    </source>
</evidence>
<gene>
    <name evidence="18" type="ordered locus">Hsero_4382</name>
</gene>
<evidence type="ECO:0000256" key="4">
    <source>
        <dbReference type="ARBA" id="ARBA00022475"/>
    </source>
</evidence>
<dbReference type="PANTHER" id="PTHR44936:SF5">
    <property type="entry name" value="SENSOR HISTIDINE KINASE ENVZ"/>
    <property type="match status" value="1"/>
</dbReference>
<proteinExistence type="predicted"/>
<dbReference type="Pfam" id="PF02518">
    <property type="entry name" value="HATPase_c"/>
    <property type="match status" value="1"/>
</dbReference>
<dbReference type="PANTHER" id="PTHR44936">
    <property type="entry name" value="SENSOR PROTEIN CREC"/>
    <property type="match status" value="1"/>
</dbReference>
<keyword evidence="7 18" id="KW-0808">Transferase</keyword>
<dbReference type="SUPFAM" id="SSF55874">
    <property type="entry name" value="ATPase domain of HSP90 chaperone/DNA topoisomerase II/histidine kinase"/>
    <property type="match status" value="1"/>
</dbReference>
<dbReference type="CDD" id="cd00082">
    <property type="entry name" value="HisKA"/>
    <property type="match status" value="1"/>
</dbReference>
<evidence type="ECO:0000313" key="18">
    <source>
        <dbReference type="EMBL" id="ADJ65850.1"/>
    </source>
</evidence>
<dbReference type="RefSeq" id="WP_013236303.1">
    <property type="nucleotide sequence ID" value="NC_014323.1"/>
</dbReference>
<dbReference type="HOGENOM" id="CLU_000445_89_27_4"/>
<dbReference type="GO" id="GO:0000155">
    <property type="term" value="F:phosphorelay sensor kinase activity"/>
    <property type="evidence" value="ECO:0007669"/>
    <property type="project" value="InterPro"/>
</dbReference>
<evidence type="ECO:0000259" key="17">
    <source>
        <dbReference type="PROSITE" id="PS50885"/>
    </source>
</evidence>
<dbReference type="PROSITE" id="PS50885">
    <property type="entry name" value="HAMP"/>
    <property type="match status" value="1"/>
</dbReference>
<evidence type="ECO:0000256" key="5">
    <source>
        <dbReference type="ARBA" id="ARBA00022519"/>
    </source>
</evidence>
<accession>D8IVP2</accession>
<evidence type="ECO:0000256" key="12">
    <source>
        <dbReference type="ARBA" id="ARBA00022989"/>
    </source>
</evidence>
<evidence type="ECO:0000256" key="15">
    <source>
        <dbReference type="SAM" id="Phobius"/>
    </source>
</evidence>
<feature type="domain" description="Histidine kinase" evidence="16">
    <location>
        <begin position="283"/>
        <end position="479"/>
    </location>
</feature>
<dbReference type="GO" id="GO:0005886">
    <property type="term" value="C:plasma membrane"/>
    <property type="evidence" value="ECO:0007669"/>
    <property type="project" value="UniProtKB-SubCell"/>
</dbReference>
<dbReference type="InterPro" id="IPR050980">
    <property type="entry name" value="2C_sensor_his_kinase"/>
</dbReference>
<dbReference type="EMBL" id="CP002039">
    <property type="protein sequence ID" value="ADJ65850.1"/>
    <property type="molecule type" value="Genomic_DNA"/>
</dbReference>
<keyword evidence="14 15" id="KW-0472">Membrane</keyword>
<dbReference type="Gene3D" id="3.30.565.10">
    <property type="entry name" value="Histidine kinase-like ATPase, C-terminal domain"/>
    <property type="match status" value="1"/>
</dbReference>
<dbReference type="GO" id="GO:0005524">
    <property type="term" value="F:ATP binding"/>
    <property type="evidence" value="ECO:0007669"/>
    <property type="project" value="UniProtKB-KW"/>
</dbReference>
<dbReference type="Proteomes" id="UP000000329">
    <property type="component" value="Chromosome"/>
</dbReference>
<evidence type="ECO:0000256" key="10">
    <source>
        <dbReference type="ARBA" id="ARBA00022777"/>
    </source>
</evidence>
<dbReference type="Gene3D" id="1.10.287.130">
    <property type="match status" value="1"/>
</dbReference>
<reference evidence="18 19" key="1">
    <citation type="submission" date="2010-04" db="EMBL/GenBank/DDBJ databases">
        <title>The genome of Herbaspirillum seropedicae SmR1, an endophytic, nitrogen-fixing, plant-growth promoting beta-Proteobacteria.</title>
        <authorList>
            <person name="Pedrosa F.O."/>
            <person name="Monteiro R.A."/>
            <person name="Wassem R."/>
            <person name="Cruz L.M."/>
            <person name="Ayub R.A."/>
            <person name="Colauto N.B."/>
            <person name="Fernandez M.A."/>
            <person name="Fungaro M.H.P."/>
            <person name="Grisard E.C."/>
            <person name="Hungria M."/>
            <person name="Madeira H.M.F."/>
            <person name="Nodari R.O."/>
            <person name="Osaku C.A."/>
            <person name="Petzl-Erler M.L."/>
            <person name="Terenzi H."/>
            <person name="Vieira L.G.E."/>
            <person name="Almeida M.I.M."/>
            <person name="Alves L.R."/>
            <person name="Arantes O.M.N."/>
            <person name="Balsanelli E."/>
            <person name="Barcellos F.G."/>
            <person name="Baura V.A."/>
            <person name="Binde D.R."/>
            <person name="Campo R.J."/>
            <person name="Chubatsu L.S."/>
            <person name="Chueire L.M.O."/>
            <person name="Ciferri R.R."/>
            <person name="Correa L.C."/>
            <person name="da Conceicao Silva J.L."/>
            <person name="Dabul A.N.G."/>
            <person name="Dambros B.P."/>
            <person name="Faoro H."/>
            <person name="Favetti A."/>
            <person name="Friedermann G."/>
            <person name="Furlaneto M.C."/>
            <person name="Gasques L.S."/>
            <person name="Gimenes C.C.T."/>
            <person name="Gioppo N.M.R."/>
            <person name="Glienke-Blanco C."/>
            <person name="Godoy L.P."/>
            <person name="Guerra M.P."/>
            <person name="Karp S."/>
            <person name="Kava-Cordeiro V."/>
            <person name="Margarido V.P."/>
            <person name="Mathioni S.M."/>
            <person name="Menck-Soares M.A."/>
            <person name="Murace N.K."/>
            <person name="Nicolas M.F."/>
            <person name="Oliveira C.E.C."/>
            <person name="Pagnan N.A.B."/>
            <person name="Pamphile J.A."/>
            <person name="Patussi E.V."/>
            <person name="Pereira L.F.P."/>
            <person name="Pereira-Ferrari L."/>
            <person name="Pinto F.G.S."/>
            <person name="Precoma C."/>
            <person name="Prioli A.J."/>
            <person name="Prioli S.M.A.P."/>
            <person name="Raittz R.T."/>
            <person name="Ramos H.J.O."/>
            <person name="Ribeiro E.M.S.F."/>
            <person name="Rigo L.U."/>
            <person name="Rocha C.L.M.S.C."/>
            <person name="Rocha S.N."/>
            <person name="Santos K."/>
            <person name="Satori D."/>
            <person name="Silva A.G."/>
            <person name="Simao R.C.G."/>
            <person name="Soares M.A.M."/>
            <person name="Souza E.M."/>
            <person name="Steffens M.B.R."/>
            <person name="Steindel M."/>
            <person name="Tadra-Sfeir M.Z."/>
            <person name="Takahashi E.K."/>
            <person name="Torres R.A."/>
            <person name="Valle J.S."/>
            <person name="Vernal J.I."/>
            <person name="Vilas-Boas L.A."/>
            <person name="Watanabe M.A.E."/>
            <person name="Weiss V.A."/>
            <person name="Yates M.A."/>
            <person name="Souza E.M."/>
        </authorList>
    </citation>
    <scope>NUCLEOTIDE SEQUENCE [LARGE SCALE GENOMIC DNA]</scope>
    <source>
        <strain evidence="18 19">SmR1</strain>
    </source>
</reference>
<dbReference type="InterPro" id="IPR036890">
    <property type="entry name" value="HATPase_C_sf"/>
</dbReference>
<dbReference type="SUPFAM" id="SSF47384">
    <property type="entry name" value="Homodimeric domain of signal transducing histidine kinase"/>
    <property type="match status" value="1"/>
</dbReference>
<feature type="transmembrane region" description="Helical" evidence="15">
    <location>
        <begin position="21"/>
        <end position="42"/>
    </location>
</feature>
<dbReference type="SMART" id="SM00304">
    <property type="entry name" value="HAMP"/>
    <property type="match status" value="1"/>
</dbReference>
<evidence type="ECO:0000256" key="7">
    <source>
        <dbReference type="ARBA" id="ARBA00022679"/>
    </source>
</evidence>
<comment type="subcellular location">
    <subcellularLocation>
        <location evidence="2">Cell inner membrane</location>
        <topology evidence="2">Multi-pass membrane protein</topology>
    </subcellularLocation>
</comment>
<keyword evidence="4" id="KW-1003">Cell membrane</keyword>
<evidence type="ECO:0000256" key="14">
    <source>
        <dbReference type="ARBA" id="ARBA00023136"/>
    </source>
</evidence>
<evidence type="ECO:0000256" key="9">
    <source>
        <dbReference type="ARBA" id="ARBA00022741"/>
    </source>
</evidence>
<dbReference type="InterPro" id="IPR005467">
    <property type="entry name" value="His_kinase_dom"/>
</dbReference>
<feature type="domain" description="HAMP" evidence="17">
    <location>
        <begin position="223"/>
        <end position="275"/>
    </location>
</feature>
<dbReference type="InterPro" id="IPR003594">
    <property type="entry name" value="HATPase_dom"/>
</dbReference>
<organism evidence="18 19">
    <name type="scientific">Herbaspirillum seropedicae (strain SmR1)</name>
    <dbReference type="NCBI Taxonomy" id="757424"/>
    <lineage>
        <taxon>Bacteria</taxon>
        <taxon>Pseudomonadati</taxon>
        <taxon>Pseudomonadota</taxon>
        <taxon>Betaproteobacteria</taxon>
        <taxon>Burkholderiales</taxon>
        <taxon>Oxalobacteraceae</taxon>
        <taxon>Herbaspirillum</taxon>
    </lineage>
</organism>
<keyword evidence="5" id="KW-0997">Cell inner membrane</keyword>
<dbReference type="PRINTS" id="PR00344">
    <property type="entry name" value="BCTRLSENSOR"/>
</dbReference>
<keyword evidence="13" id="KW-0902">Two-component regulatory system</keyword>
<dbReference type="PROSITE" id="PS50109">
    <property type="entry name" value="HIS_KIN"/>
    <property type="match status" value="1"/>
</dbReference>
<name>D8IVP2_HERSS</name>
<dbReference type="InterPro" id="IPR004358">
    <property type="entry name" value="Sig_transdc_His_kin-like_C"/>
</dbReference>
<dbReference type="KEGG" id="hse:Hsero_4382"/>
<dbReference type="eggNOG" id="COG2205">
    <property type="taxonomic scope" value="Bacteria"/>
</dbReference>
<keyword evidence="8 15" id="KW-0812">Transmembrane</keyword>
<keyword evidence="11" id="KW-0067">ATP-binding</keyword>
<dbReference type="Pfam" id="PF00672">
    <property type="entry name" value="HAMP"/>
    <property type="match status" value="1"/>
</dbReference>
<dbReference type="STRING" id="757424.Hsero_4382"/>
<protein>
    <recommendedName>
        <fullName evidence="3">histidine kinase</fullName>
        <ecNumber evidence="3">2.7.13.3</ecNumber>
    </recommendedName>
</protein>
<dbReference type="CDD" id="cd06225">
    <property type="entry name" value="HAMP"/>
    <property type="match status" value="1"/>
</dbReference>
<dbReference type="Pfam" id="PF00512">
    <property type="entry name" value="HisKA"/>
    <property type="match status" value="1"/>
</dbReference>
<keyword evidence="9" id="KW-0547">Nucleotide-binding</keyword>